<dbReference type="Gene3D" id="3.30.70.1230">
    <property type="entry name" value="Nucleotide cyclase"/>
    <property type="match status" value="2"/>
</dbReference>
<evidence type="ECO:0000256" key="20">
    <source>
        <dbReference type="ARBA" id="ARBA00023239"/>
    </source>
</evidence>
<dbReference type="GO" id="GO:0005524">
    <property type="term" value="F:ATP binding"/>
    <property type="evidence" value="ECO:0007669"/>
    <property type="project" value="UniProtKB-KW"/>
</dbReference>
<dbReference type="FunFam" id="3.30.70.1230:FF:000002">
    <property type="entry name" value="Adenylate cyclase"/>
    <property type="match status" value="1"/>
</dbReference>
<dbReference type="Pfam" id="PF06327">
    <property type="entry name" value="Adcy_cons_dom"/>
    <property type="match status" value="1"/>
</dbReference>
<dbReference type="PROSITE" id="PS00452">
    <property type="entry name" value="GUANYLATE_CYCLASE_1"/>
    <property type="match status" value="2"/>
</dbReference>
<evidence type="ECO:0008006" key="34">
    <source>
        <dbReference type="Google" id="ProtNLM"/>
    </source>
</evidence>
<evidence type="ECO:0000256" key="6">
    <source>
        <dbReference type="ARBA" id="ARBA00022490"/>
    </source>
</evidence>
<keyword evidence="17" id="KW-0115">cAMP biosynthesis</keyword>
<dbReference type="InterPro" id="IPR001650">
    <property type="entry name" value="Helicase_C-like"/>
</dbReference>
<keyword evidence="10" id="KW-0547">Nucleotide-binding</keyword>
<dbReference type="GO" id="GO:0003723">
    <property type="term" value="F:RNA binding"/>
    <property type="evidence" value="ECO:0007669"/>
    <property type="project" value="UniProtKB-KW"/>
</dbReference>
<evidence type="ECO:0000259" key="31">
    <source>
        <dbReference type="PROSITE" id="PS51195"/>
    </source>
</evidence>
<evidence type="ECO:0000256" key="17">
    <source>
        <dbReference type="ARBA" id="ARBA00022998"/>
    </source>
</evidence>
<keyword evidence="33" id="KW-1185">Reference proteome</keyword>
<evidence type="ECO:0000256" key="4">
    <source>
        <dbReference type="ARBA" id="ARBA00004141"/>
    </source>
</evidence>
<keyword evidence="9" id="KW-0677">Repeat</keyword>
<evidence type="ECO:0000313" key="33">
    <source>
        <dbReference type="Proteomes" id="UP001233999"/>
    </source>
</evidence>
<keyword evidence="21" id="KW-0539">Nucleus</keyword>
<keyword evidence="27" id="KW-0732">Signal</keyword>
<evidence type="ECO:0000256" key="2">
    <source>
        <dbReference type="ARBA" id="ARBA00001946"/>
    </source>
</evidence>
<dbReference type="SUPFAM" id="SSF52540">
    <property type="entry name" value="P-loop containing nucleoside triphosphate hydrolases"/>
    <property type="match status" value="1"/>
</dbReference>
<evidence type="ECO:0000256" key="23">
    <source>
        <dbReference type="PROSITE-ProRule" id="PRU00552"/>
    </source>
</evidence>
<evidence type="ECO:0000256" key="16">
    <source>
        <dbReference type="ARBA" id="ARBA00022989"/>
    </source>
</evidence>
<dbReference type="PROSITE" id="PS50125">
    <property type="entry name" value="GUANYLATE_CYCLASE_2"/>
    <property type="match status" value="2"/>
</dbReference>
<dbReference type="Pfam" id="PF00271">
    <property type="entry name" value="Helicase_C"/>
    <property type="match status" value="1"/>
</dbReference>
<name>A0AAD8AJ86_DIPPU</name>
<dbReference type="EMBL" id="JASPKZ010000829">
    <property type="protein sequence ID" value="KAJ9599162.1"/>
    <property type="molecule type" value="Genomic_DNA"/>
</dbReference>
<dbReference type="CDD" id="cd07302">
    <property type="entry name" value="CHD"/>
    <property type="match status" value="2"/>
</dbReference>
<keyword evidence="12" id="KW-0347">Helicase</keyword>
<dbReference type="InterPro" id="IPR014001">
    <property type="entry name" value="Helicase_ATP-bd"/>
</dbReference>
<keyword evidence="13" id="KW-0067">ATP-binding</keyword>
<keyword evidence="15" id="KW-0694">RNA-binding</keyword>
<evidence type="ECO:0000256" key="26">
    <source>
        <dbReference type="SAM" id="Phobius"/>
    </source>
</evidence>
<dbReference type="PROSITE" id="PS51192">
    <property type="entry name" value="HELICASE_ATP_BIND_1"/>
    <property type="match status" value="1"/>
</dbReference>
<reference evidence="32" key="2">
    <citation type="submission" date="2023-05" db="EMBL/GenBank/DDBJ databases">
        <authorList>
            <person name="Fouks B."/>
        </authorList>
    </citation>
    <scope>NUCLEOTIDE SEQUENCE</scope>
    <source>
        <strain evidence="32">Stay&amp;Tobe</strain>
        <tissue evidence="32">Testes</tissue>
    </source>
</reference>
<dbReference type="GO" id="GO:0005737">
    <property type="term" value="C:cytoplasm"/>
    <property type="evidence" value="ECO:0007669"/>
    <property type="project" value="UniProtKB-SubCell"/>
</dbReference>
<reference evidence="32" key="1">
    <citation type="journal article" date="2023" name="IScience">
        <title>Live-bearing cockroach genome reveals convergent evolutionary mechanisms linked to viviparity in insects and beyond.</title>
        <authorList>
            <person name="Fouks B."/>
            <person name="Harrison M.C."/>
            <person name="Mikhailova A.A."/>
            <person name="Marchal E."/>
            <person name="English S."/>
            <person name="Carruthers M."/>
            <person name="Jennings E.C."/>
            <person name="Chiamaka E.L."/>
            <person name="Frigard R.A."/>
            <person name="Pippel M."/>
            <person name="Attardo G.M."/>
            <person name="Benoit J.B."/>
            <person name="Bornberg-Bauer E."/>
            <person name="Tobe S.S."/>
        </authorList>
    </citation>
    <scope>NUCLEOTIDE SEQUENCE</scope>
    <source>
        <strain evidence="32">Stay&amp;Tobe</strain>
    </source>
</reference>
<evidence type="ECO:0000256" key="25">
    <source>
        <dbReference type="SAM" id="MobiDB-lite"/>
    </source>
</evidence>
<keyword evidence="20 24" id="KW-0456">Lyase</keyword>
<dbReference type="InterPro" id="IPR032628">
    <property type="entry name" value="AC_N"/>
</dbReference>
<feature type="transmembrane region" description="Helical" evidence="26">
    <location>
        <begin position="442"/>
        <end position="465"/>
    </location>
</feature>
<comment type="catalytic activity">
    <reaction evidence="1">
        <text>ATP = 3',5'-cyclic AMP + diphosphate</text>
        <dbReference type="Rhea" id="RHEA:15389"/>
        <dbReference type="ChEBI" id="CHEBI:30616"/>
        <dbReference type="ChEBI" id="CHEBI:33019"/>
        <dbReference type="ChEBI" id="CHEBI:58165"/>
        <dbReference type="EC" id="4.6.1.1"/>
    </reaction>
</comment>
<protein>
    <recommendedName>
        <fullName evidence="34">Adenylate cyclase</fullName>
    </recommendedName>
</protein>
<feature type="compositionally biased region" description="Low complexity" evidence="25">
    <location>
        <begin position="860"/>
        <end position="895"/>
    </location>
</feature>
<evidence type="ECO:0000256" key="19">
    <source>
        <dbReference type="ARBA" id="ARBA00023180"/>
    </source>
</evidence>
<dbReference type="GO" id="GO:0005886">
    <property type="term" value="C:plasma membrane"/>
    <property type="evidence" value="ECO:0007669"/>
    <property type="project" value="InterPro"/>
</dbReference>
<evidence type="ECO:0000256" key="9">
    <source>
        <dbReference type="ARBA" id="ARBA00022737"/>
    </source>
</evidence>
<feature type="transmembrane region" description="Helical" evidence="26">
    <location>
        <begin position="522"/>
        <end position="540"/>
    </location>
</feature>
<evidence type="ECO:0000256" key="22">
    <source>
        <dbReference type="ARBA" id="ARBA00047984"/>
    </source>
</evidence>
<evidence type="ECO:0000256" key="24">
    <source>
        <dbReference type="RuleBase" id="RU000405"/>
    </source>
</evidence>
<dbReference type="GO" id="GO:0005634">
    <property type="term" value="C:nucleus"/>
    <property type="evidence" value="ECO:0007669"/>
    <property type="project" value="UniProtKB-SubCell"/>
</dbReference>
<keyword evidence="16 26" id="KW-1133">Transmembrane helix</keyword>
<dbReference type="PANTHER" id="PTHR45627:SF16">
    <property type="entry name" value="ADENYLATE CYCLASE"/>
    <property type="match status" value="1"/>
</dbReference>
<dbReference type="PANTHER" id="PTHR45627">
    <property type="entry name" value="ADENYLATE CYCLASE TYPE 1"/>
    <property type="match status" value="1"/>
</dbReference>
<feature type="domain" description="Helicase C-terminal" evidence="30">
    <location>
        <begin position="1157"/>
        <end position="1325"/>
    </location>
</feature>
<comment type="catalytic activity">
    <reaction evidence="22">
        <text>ATP + H2O = ADP + phosphate + H(+)</text>
        <dbReference type="Rhea" id="RHEA:13065"/>
        <dbReference type="ChEBI" id="CHEBI:15377"/>
        <dbReference type="ChEBI" id="CHEBI:15378"/>
        <dbReference type="ChEBI" id="CHEBI:30616"/>
        <dbReference type="ChEBI" id="CHEBI:43474"/>
        <dbReference type="ChEBI" id="CHEBI:456216"/>
        <dbReference type="EC" id="3.6.4.13"/>
    </reaction>
</comment>
<evidence type="ECO:0000256" key="1">
    <source>
        <dbReference type="ARBA" id="ARBA00001593"/>
    </source>
</evidence>
<dbReference type="InterPro" id="IPR009398">
    <property type="entry name" value="Adcy_conserved_dom"/>
</dbReference>
<evidence type="ECO:0000256" key="8">
    <source>
        <dbReference type="ARBA" id="ARBA00022723"/>
    </source>
</evidence>
<evidence type="ECO:0000259" key="28">
    <source>
        <dbReference type="PROSITE" id="PS50125"/>
    </source>
</evidence>
<sequence>RVNLVVANVVLLMTTNVAGVLTHYPSELAQRQAFLETRQCIEARLKTQRENQQQERLLLSVLPRHVAMEMKADIAGKPKDTMFHKIYIQRHENVSILFADICGFTSLSDQCTAEELVRLLNELFARFDRLAAEHHCLRIKLLGDCYYCVSGLPEPRPDHAQCCVEMGLDMIDAIALVRDVMGVNVNMRVGIHTGRVHCGVLGLRKWQFDVWSNDVTLANYMESGGIPGRVHITKETLRCLDGDYEVEPGNGGERNSYLRDHNIETYLIVPGDTYRGSGSRRPPNNFSMNGSISKELRMMGHGSQHGKHSKVAGFGESLEEKDPEDEVNEYLMRAIDARSIDRLRSEHCKPFLLTFRKQDIEDKYSRERDGMLSTYFFCSSFIFLAVVVVQLVVIPQSVVTLSAFLLGLCVVLIVNVIVFAEDSKDSLLYVKAMSARIYQNRCTAQLLASVVLVVTYVMSLCPMLAVPTPVTCLTNCTSLESEQEEYVDYFTLSSSAWPSVILSTICSLYIVLLVWHRGETLWIRYLTVVLLIGFVLALVIHSQQTEATYRLDFLWKLEATEEKEGMEHLQAYNHKLLANILPVHVAEHFLCADKNADELYHEQCECVCVMFASIPNFSEFYVELEGNNEGVECLRLLNEIIADFDELLAERRFRYVEKIKSTGATYMAASGLTKSTCDMRSYHHVTAMADYALRIREQLSYVNEHSFNNFRIRIGINIGPVVAGVIGARKPQYDIWGNAVNVASRMDSTGVLDQIQVTQEMYQILQSKGYPLSCRGTIKVKGKGEMVTYFLNGYRQYFVHPLLNNVEKIPDQGSPRSDILDKAAKFVGQPPDGVELNDAKYVDNISLRKNDPVPNGSPKTGTAVSTTGTAVSTTGTTVPTTSTPTSSPPAAAATGDTEDKDEAPISPAERSLLQKIIRKGLVENKNDIEVQRRDPTSPLFSVKSFEALHLQPMLLKGVYAMGFNAPSKIQETALPTLLADPPQNMIAQSQSGTGKTAAFVLAMLSRVDPTKDYPQVLCLSPTYELAVQTGEVAAKMAQFCQEIKIRFAVRGEEIPRGTKIKEHIIIGTPGKVVDWGVKYRFFDLSKISVFVLDEADVMIATQGHQDQSFRIHKMLPRKCQMMFFSATYEQDVMEFAEGIVSNPVIIRLKREEESLHNIKQYYVMCRNLDDKFTAISNIYGVVTIGQAMIFCHTRKTASWLSERMSKEGHAVALLSGDLTVEQRIAVLDRFREGKEKVLITTNVLARGIDVEQVTIVVNFDLPIDLQRKADCETYLHRIGRTGRFGKAGLAINLVDGPETLVLLKQIEDHFGKKIHQLDAEDVDEIEKLSKE</sequence>
<feature type="transmembrane region" description="Helical" evidence="26">
    <location>
        <begin position="496"/>
        <end position="515"/>
    </location>
</feature>
<evidence type="ECO:0000256" key="15">
    <source>
        <dbReference type="ARBA" id="ARBA00022884"/>
    </source>
</evidence>
<dbReference type="Proteomes" id="UP001233999">
    <property type="component" value="Unassembled WGS sequence"/>
</dbReference>
<dbReference type="InterPro" id="IPR014014">
    <property type="entry name" value="RNA_helicase_DEAD_Q_motif"/>
</dbReference>
<feature type="transmembrane region" description="Helical" evidence="26">
    <location>
        <begin position="399"/>
        <end position="421"/>
    </location>
</feature>
<dbReference type="PROSITE" id="PS51194">
    <property type="entry name" value="HELICASE_CTER"/>
    <property type="match status" value="1"/>
</dbReference>
<dbReference type="CDD" id="cd18787">
    <property type="entry name" value="SF2_C_DEAD"/>
    <property type="match status" value="1"/>
</dbReference>
<dbReference type="SMART" id="SM00487">
    <property type="entry name" value="DEXDc"/>
    <property type="match status" value="1"/>
</dbReference>
<keyword evidence="6" id="KW-0963">Cytoplasm</keyword>
<dbReference type="Pfam" id="PF16214">
    <property type="entry name" value="AC_N"/>
    <property type="match status" value="1"/>
</dbReference>
<keyword evidence="8" id="KW-0479">Metal-binding</keyword>
<comment type="cofactor">
    <cofactor evidence="2">
        <name>Mg(2+)</name>
        <dbReference type="ChEBI" id="CHEBI:18420"/>
    </cofactor>
</comment>
<dbReference type="PROSITE" id="PS51195">
    <property type="entry name" value="Q_MOTIF"/>
    <property type="match status" value="1"/>
</dbReference>
<evidence type="ECO:0000256" key="21">
    <source>
        <dbReference type="ARBA" id="ARBA00023242"/>
    </source>
</evidence>
<gene>
    <name evidence="32" type="ORF">L9F63_010339</name>
</gene>
<feature type="domain" description="Helicase ATP-binding" evidence="29">
    <location>
        <begin position="976"/>
        <end position="1146"/>
    </location>
</feature>
<feature type="domain" description="DEAD-box RNA helicase Q" evidence="31">
    <location>
        <begin position="943"/>
        <end position="971"/>
    </location>
</feature>
<evidence type="ECO:0000256" key="12">
    <source>
        <dbReference type="ARBA" id="ARBA00022806"/>
    </source>
</evidence>
<comment type="subcellular location">
    <subcellularLocation>
        <location evidence="5">Cytoplasm</location>
    </subcellularLocation>
    <subcellularLocation>
        <location evidence="4">Membrane</location>
        <topology evidence="4">Multi-pass membrane protein</topology>
    </subcellularLocation>
    <subcellularLocation>
        <location evidence="3">Nucleus</location>
    </subcellularLocation>
</comment>
<keyword evidence="14" id="KW-0460">Magnesium</keyword>
<evidence type="ECO:0000256" key="7">
    <source>
        <dbReference type="ARBA" id="ARBA00022692"/>
    </source>
</evidence>
<keyword evidence="11" id="KW-0378">Hydrolase</keyword>
<organism evidence="32 33">
    <name type="scientific">Diploptera punctata</name>
    <name type="common">Pacific beetle cockroach</name>
    <dbReference type="NCBI Taxonomy" id="6984"/>
    <lineage>
        <taxon>Eukaryota</taxon>
        <taxon>Metazoa</taxon>
        <taxon>Ecdysozoa</taxon>
        <taxon>Arthropoda</taxon>
        <taxon>Hexapoda</taxon>
        <taxon>Insecta</taxon>
        <taxon>Pterygota</taxon>
        <taxon>Neoptera</taxon>
        <taxon>Polyneoptera</taxon>
        <taxon>Dictyoptera</taxon>
        <taxon>Blattodea</taxon>
        <taxon>Blaberoidea</taxon>
        <taxon>Blaberidae</taxon>
        <taxon>Diplopterinae</taxon>
        <taxon>Diploptera</taxon>
    </lineage>
</organism>
<dbReference type="SMART" id="SM00044">
    <property type="entry name" value="CYCc"/>
    <property type="match status" value="2"/>
</dbReference>
<evidence type="ECO:0000256" key="10">
    <source>
        <dbReference type="ARBA" id="ARBA00022741"/>
    </source>
</evidence>
<dbReference type="InterPro" id="IPR027417">
    <property type="entry name" value="P-loop_NTPase"/>
</dbReference>
<dbReference type="GO" id="GO:0006171">
    <property type="term" value="P:cAMP biosynthetic process"/>
    <property type="evidence" value="ECO:0007669"/>
    <property type="project" value="UniProtKB-KW"/>
</dbReference>
<feature type="signal peptide" evidence="27">
    <location>
        <begin position="1"/>
        <end position="19"/>
    </location>
</feature>
<dbReference type="GO" id="GO:0004016">
    <property type="term" value="F:adenylate cyclase activity"/>
    <property type="evidence" value="ECO:0007669"/>
    <property type="project" value="UniProtKB-EC"/>
</dbReference>
<feature type="short sequence motif" description="Q motif" evidence="23">
    <location>
        <begin position="943"/>
        <end position="971"/>
    </location>
</feature>
<evidence type="ECO:0000256" key="14">
    <source>
        <dbReference type="ARBA" id="ARBA00022842"/>
    </source>
</evidence>
<evidence type="ECO:0000259" key="29">
    <source>
        <dbReference type="PROSITE" id="PS51192"/>
    </source>
</evidence>
<feature type="domain" description="Guanylate cyclase" evidence="28">
    <location>
        <begin position="95"/>
        <end position="222"/>
    </location>
</feature>
<keyword evidence="7 26" id="KW-0812">Transmembrane</keyword>
<dbReference type="SMART" id="SM00490">
    <property type="entry name" value="HELICc"/>
    <property type="match status" value="1"/>
</dbReference>
<dbReference type="GO" id="GO:0046872">
    <property type="term" value="F:metal ion binding"/>
    <property type="evidence" value="ECO:0007669"/>
    <property type="project" value="UniProtKB-KW"/>
</dbReference>
<evidence type="ECO:0000313" key="32">
    <source>
        <dbReference type="EMBL" id="KAJ9599162.1"/>
    </source>
</evidence>
<evidence type="ECO:0000259" key="30">
    <source>
        <dbReference type="PROSITE" id="PS51194"/>
    </source>
</evidence>
<proteinExistence type="inferred from homology"/>
<evidence type="ECO:0000256" key="3">
    <source>
        <dbReference type="ARBA" id="ARBA00004123"/>
    </source>
</evidence>
<dbReference type="FunFam" id="3.40.50.300:FF:000849">
    <property type="entry name" value="ATP-dependent RNA helicase DBP5"/>
    <property type="match status" value="1"/>
</dbReference>
<evidence type="ECO:0000256" key="5">
    <source>
        <dbReference type="ARBA" id="ARBA00004496"/>
    </source>
</evidence>
<dbReference type="GO" id="GO:0016787">
    <property type="term" value="F:hydrolase activity"/>
    <property type="evidence" value="ECO:0007669"/>
    <property type="project" value="UniProtKB-KW"/>
</dbReference>
<dbReference type="GO" id="GO:0007189">
    <property type="term" value="P:adenylate cyclase-activating G protein-coupled receptor signaling pathway"/>
    <property type="evidence" value="ECO:0007669"/>
    <property type="project" value="TreeGrafter"/>
</dbReference>
<dbReference type="InterPro" id="IPR029787">
    <property type="entry name" value="Nucleotide_cyclase"/>
</dbReference>
<comment type="caution">
    <text evidence="32">The sequence shown here is derived from an EMBL/GenBank/DDBJ whole genome shotgun (WGS) entry which is preliminary data.</text>
</comment>
<feature type="region of interest" description="Disordered" evidence="25">
    <location>
        <begin position="847"/>
        <end position="906"/>
    </location>
</feature>
<dbReference type="InterPro" id="IPR011545">
    <property type="entry name" value="DEAD/DEAH_box_helicase_dom"/>
</dbReference>
<keyword evidence="18 26" id="KW-0472">Membrane</keyword>
<feature type="domain" description="Guanylate cyclase" evidence="28">
    <location>
        <begin position="608"/>
        <end position="747"/>
    </location>
</feature>
<dbReference type="InterPro" id="IPR018297">
    <property type="entry name" value="A/G_cyclase_CS"/>
</dbReference>
<dbReference type="Gene3D" id="3.40.50.300">
    <property type="entry name" value="P-loop containing nucleotide triphosphate hydrolases"/>
    <property type="match status" value="2"/>
</dbReference>
<dbReference type="GO" id="GO:0003724">
    <property type="term" value="F:RNA helicase activity"/>
    <property type="evidence" value="ECO:0007669"/>
    <property type="project" value="UniProtKB-EC"/>
</dbReference>
<feature type="non-terminal residue" evidence="32">
    <location>
        <position position="1331"/>
    </location>
</feature>
<dbReference type="GO" id="GO:0035556">
    <property type="term" value="P:intracellular signal transduction"/>
    <property type="evidence" value="ECO:0007669"/>
    <property type="project" value="InterPro"/>
</dbReference>
<accession>A0AAD8AJ86</accession>
<dbReference type="InterPro" id="IPR001054">
    <property type="entry name" value="A/G_cyclase"/>
</dbReference>
<evidence type="ECO:0000256" key="13">
    <source>
        <dbReference type="ARBA" id="ARBA00022840"/>
    </source>
</evidence>
<evidence type="ECO:0000256" key="11">
    <source>
        <dbReference type="ARBA" id="ARBA00022801"/>
    </source>
</evidence>
<dbReference type="FunFam" id="3.40.50.300:FF:000318">
    <property type="entry name" value="ATP-dependent RNA helicase DDX19B"/>
    <property type="match status" value="1"/>
</dbReference>
<dbReference type="FunFam" id="3.30.70.1230:FF:000001">
    <property type="entry name" value="Adenylate cyclase"/>
    <property type="match status" value="1"/>
</dbReference>
<dbReference type="Pfam" id="PF00270">
    <property type="entry name" value="DEAD"/>
    <property type="match status" value="1"/>
</dbReference>
<feature type="chain" id="PRO_5042273868" description="Adenylate cyclase" evidence="27">
    <location>
        <begin position="20"/>
        <end position="1331"/>
    </location>
</feature>
<keyword evidence="19" id="KW-0325">Glycoprotein</keyword>
<evidence type="ECO:0000256" key="18">
    <source>
        <dbReference type="ARBA" id="ARBA00023136"/>
    </source>
</evidence>
<feature type="transmembrane region" description="Helical" evidence="26">
    <location>
        <begin position="372"/>
        <end position="393"/>
    </location>
</feature>
<comment type="similarity">
    <text evidence="24">Belongs to the adenylyl cyclase class-4/guanylyl cyclase family.</text>
</comment>
<evidence type="ECO:0000256" key="27">
    <source>
        <dbReference type="SAM" id="SignalP"/>
    </source>
</evidence>
<dbReference type="SUPFAM" id="SSF55073">
    <property type="entry name" value="Nucleotide cyclase"/>
    <property type="match status" value="2"/>
</dbReference>
<dbReference type="Pfam" id="PF00211">
    <property type="entry name" value="Guanylate_cyc"/>
    <property type="match status" value="2"/>
</dbReference>